<feature type="domain" description="Helicase ATP-binding" evidence="2">
    <location>
        <begin position="300"/>
        <end position="475"/>
    </location>
</feature>
<dbReference type="InterPro" id="IPR038718">
    <property type="entry name" value="SNF2-like_sf"/>
</dbReference>
<dbReference type="InterPro" id="IPR010995">
    <property type="entry name" value="DNA_repair_Rad51/TF_NusA_a-hlx"/>
</dbReference>
<dbReference type="Gene3D" id="1.10.150.20">
    <property type="entry name" value="5' to 3' exonuclease, C-terminal subdomain"/>
    <property type="match status" value="1"/>
</dbReference>
<evidence type="ECO:0000259" key="3">
    <source>
        <dbReference type="PROSITE" id="PS51194"/>
    </source>
</evidence>
<dbReference type="Pfam" id="PF00176">
    <property type="entry name" value="SNF2-rel_dom"/>
    <property type="match status" value="1"/>
</dbReference>
<dbReference type="InterPro" id="IPR014001">
    <property type="entry name" value="Helicase_ATP-bd"/>
</dbReference>
<dbReference type="GO" id="GO:0004386">
    <property type="term" value="F:helicase activity"/>
    <property type="evidence" value="ECO:0007669"/>
    <property type="project" value="UniProtKB-KW"/>
</dbReference>
<dbReference type="PANTHER" id="PTHR10799">
    <property type="entry name" value="SNF2/RAD54 HELICASE FAMILY"/>
    <property type="match status" value="1"/>
</dbReference>
<organism evidence="4 5">
    <name type="scientific">Actinotalea fermentans</name>
    <dbReference type="NCBI Taxonomy" id="43671"/>
    <lineage>
        <taxon>Bacteria</taxon>
        <taxon>Bacillati</taxon>
        <taxon>Actinomycetota</taxon>
        <taxon>Actinomycetes</taxon>
        <taxon>Micrococcales</taxon>
        <taxon>Cellulomonadaceae</taxon>
        <taxon>Actinotalea</taxon>
    </lineage>
</organism>
<gene>
    <name evidence="4" type="ORF">AFE02nite_28480</name>
</gene>
<dbReference type="Gene3D" id="3.40.50.300">
    <property type="entry name" value="P-loop containing nucleotide triphosphate hydrolases"/>
    <property type="match status" value="1"/>
</dbReference>
<keyword evidence="4" id="KW-0547">Nucleotide-binding</keyword>
<dbReference type="InterPro" id="IPR049730">
    <property type="entry name" value="SNF2/RAD54-like_C"/>
</dbReference>
<dbReference type="SMART" id="SM00490">
    <property type="entry name" value="HELICc"/>
    <property type="match status" value="1"/>
</dbReference>
<evidence type="ECO:0000313" key="4">
    <source>
        <dbReference type="EMBL" id="GEN81114.1"/>
    </source>
</evidence>
<dbReference type="CDD" id="cd17919">
    <property type="entry name" value="DEXHc_Snf"/>
    <property type="match status" value="1"/>
</dbReference>
<dbReference type="GO" id="GO:0005524">
    <property type="term" value="F:ATP binding"/>
    <property type="evidence" value="ECO:0007669"/>
    <property type="project" value="InterPro"/>
</dbReference>
<dbReference type="RefSeq" id="WP_146819864.1">
    <property type="nucleotide sequence ID" value="NZ_BJYK01000009.1"/>
</dbReference>
<name>A0A511Z0Y9_9CELL</name>
<dbReference type="PROSITE" id="PS51192">
    <property type="entry name" value="HELICASE_ATP_BIND_1"/>
    <property type="match status" value="1"/>
</dbReference>
<dbReference type="SUPFAM" id="SSF52540">
    <property type="entry name" value="P-loop containing nucleoside triphosphate hydrolases"/>
    <property type="match status" value="2"/>
</dbReference>
<dbReference type="PROSITE" id="PS51194">
    <property type="entry name" value="HELICASE_CTER"/>
    <property type="match status" value="1"/>
</dbReference>
<proteinExistence type="predicted"/>
<dbReference type="SMART" id="SM00487">
    <property type="entry name" value="DEXDc"/>
    <property type="match status" value="1"/>
</dbReference>
<dbReference type="CDD" id="cd18793">
    <property type="entry name" value="SF2_C_SNF"/>
    <property type="match status" value="1"/>
</dbReference>
<sequence>MSDPAPGPEARAFVARHAALVAAASDVLAHVDGLRGRVVDLVAADRADQVRAELAQIPLERLAEVTDRNLRLGVLAEAGFTTVGHVLDARVRDLDAVPGVGPATARGVVAAARALGGLLGADKAVRLEVDAASRTADAATAELLVLLHRYRRLVPLVAPHRDDLAGYVGAAARDLPAARRAGGRLALAFATPSARRAAREALARLARWEPWLAARDLAGVVDRLARACAEPDPATHLVVGDFVARSAEYYTTLEELAPRAGQSAATYGRIAADLAERVAAHPLDVARLRVSLRGYQAFGARFALNQGRVLLGDEMGLGKTIQALAAMAHLAGQGEERFLVVCPAGVLVGWLREIGARTDLVAHRLHGPGREEAIERWLAEGGVGVTTFEGLEHVPFPAAPPAPPVAGGPAGPPPSSGLGLLVVDEAHYVKNPDAQRSQLVARWSAATLRVLLMSGTPMENHLDEFLELVRLLDARVAGLVPRHVRLVGPDAFRHTVSPVYLRRNQEDVLVELPDLVRVDHWLPPTPDGERTYRDAVVSGSLMRMRRAAYATPDPADSAKLGRLLEIVEDAAENGHRVVVFSYFRDVLDVVAAAVGRSALGEPFGPLTGDTAPDERQRLVDAFSAATPGAVLVAQVKAGGVGLNIQAASVVVLCEPQVTPTWEAQAIARVHRMGQVRTVVAHRLLGEDDVDERLVALLERKAAEFEDYVADSALADVAPDAVDVSEADLVREVVAFEQARLGYGPVWAGLADEGLLREPDGGAQAAR</sequence>
<dbReference type="Pfam" id="PF00271">
    <property type="entry name" value="Helicase_C"/>
    <property type="match status" value="1"/>
</dbReference>
<keyword evidence="4" id="KW-0347">Helicase</keyword>
<evidence type="ECO:0000256" key="1">
    <source>
        <dbReference type="ARBA" id="ARBA00022801"/>
    </source>
</evidence>
<reference evidence="4 5" key="1">
    <citation type="submission" date="2019-07" db="EMBL/GenBank/DDBJ databases">
        <title>Whole genome shotgun sequence of Actinotalea fermentans NBRC 105374.</title>
        <authorList>
            <person name="Hosoyama A."/>
            <person name="Uohara A."/>
            <person name="Ohji S."/>
            <person name="Ichikawa N."/>
        </authorList>
    </citation>
    <scope>NUCLEOTIDE SEQUENCE [LARGE SCALE GENOMIC DNA]</scope>
    <source>
        <strain evidence="4 5">NBRC 105374</strain>
    </source>
</reference>
<keyword evidence="5" id="KW-1185">Reference proteome</keyword>
<dbReference type="Gene3D" id="3.40.50.10810">
    <property type="entry name" value="Tandem AAA-ATPase domain"/>
    <property type="match status" value="1"/>
</dbReference>
<dbReference type="InterPro" id="IPR027417">
    <property type="entry name" value="P-loop_NTPase"/>
</dbReference>
<dbReference type="OrthoDB" id="9760715at2"/>
<feature type="domain" description="Helicase C-terminal" evidence="3">
    <location>
        <begin position="559"/>
        <end position="717"/>
    </location>
</feature>
<dbReference type="Proteomes" id="UP000321484">
    <property type="component" value="Unassembled WGS sequence"/>
</dbReference>
<dbReference type="EMBL" id="BJYK01000009">
    <property type="protein sequence ID" value="GEN81114.1"/>
    <property type="molecule type" value="Genomic_DNA"/>
</dbReference>
<dbReference type="InterPro" id="IPR001650">
    <property type="entry name" value="Helicase_C-like"/>
</dbReference>
<evidence type="ECO:0000259" key="2">
    <source>
        <dbReference type="PROSITE" id="PS51192"/>
    </source>
</evidence>
<keyword evidence="4" id="KW-0067">ATP-binding</keyword>
<dbReference type="InterPro" id="IPR000330">
    <property type="entry name" value="SNF2_N"/>
</dbReference>
<protein>
    <submittedName>
        <fullName evidence="4">Helicase SNF2</fullName>
    </submittedName>
</protein>
<accession>A0A511Z0Y9</accession>
<comment type="caution">
    <text evidence="4">The sequence shown here is derived from an EMBL/GenBank/DDBJ whole genome shotgun (WGS) entry which is preliminary data.</text>
</comment>
<dbReference type="SUPFAM" id="SSF47794">
    <property type="entry name" value="Rad51 N-terminal domain-like"/>
    <property type="match status" value="1"/>
</dbReference>
<keyword evidence="1" id="KW-0378">Hydrolase</keyword>
<evidence type="ECO:0000313" key="5">
    <source>
        <dbReference type="Proteomes" id="UP000321484"/>
    </source>
</evidence>
<dbReference type="GO" id="GO:0016787">
    <property type="term" value="F:hydrolase activity"/>
    <property type="evidence" value="ECO:0007669"/>
    <property type="project" value="UniProtKB-KW"/>
</dbReference>
<dbReference type="AlphaFoldDB" id="A0A511Z0Y9"/>